<feature type="compositionally biased region" description="Basic and acidic residues" evidence="1">
    <location>
        <begin position="351"/>
        <end position="360"/>
    </location>
</feature>
<dbReference type="Gene3D" id="2.60.40.420">
    <property type="entry name" value="Cupredoxins - blue copper proteins"/>
    <property type="match status" value="1"/>
</dbReference>
<feature type="compositionally biased region" description="Low complexity" evidence="1">
    <location>
        <begin position="186"/>
        <end position="200"/>
    </location>
</feature>
<evidence type="ECO:0000256" key="1">
    <source>
        <dbReference type="SAM" id="MobiDB-lite"/>
    </source>
</evidence>
<keyword evidence="2" id="KW-0472">Membrane</keyword>
<dbReference type="OrthoDB" id="2331100at2759"/>
<reference evidence="4" key="1">
    <citation type="journal article" date="2020" name="Stud. Mycol.">
        <title>101 Dothideomycetes genomes: a test case for predicting lifestyles and emergence of pathogens.</title>
        <authorList>
            <person name="Haridas S."/>
            <person name="Albert R."/>
            <person name="Binder M."/>
            <person name="Bloem J."/>
            <person name="Labutti K."/>
            <person name="Salamov A."/>
            <person name="Andreopoulos B."/>
            <person name="Baker S."/>
            <person name="Barry K."/>
            <person name="Bills G."/>
            <person name="Bluhm B."/>
            <person name="Cannon C."/>
            <person name="Castanera R."/>
            <person name="Culley D."/>
            <person name="Daum C."/>
            <person name="Ezra D."/>
            <person name="Gonzalez J."/>
            <person name="Henrissat B."/>
            <person name="Kuo A."/>
            <person name="Liang C."/>
            <person name="Lipzen A."/>
            <person name="Lutzoni F."/>
            <person name="Magnuson J."/>
            <person name="Mondo S."/>
            <person name="Nolan M."/>
            <person name="Ohm R."/>
            <person name="Pangilinan J."/>
            <person name="Park H.-J."/>
            <person name="Ramirez L."/>
            <person name="Alfaro M."/>
            <person name="Sun H."/>
            <person name="Tritt A."/>
            <person name="Yoshinaga Y."/>
            <person name="Zwiers L.-H."/>
            <person name="Turgeon B."/>
            <person name="Goodwin S."/>
            <person name="Spatafora J."/>
            <person name="Crous P."/>
            <person name="Grigoriev I."/>
        </authorList>
    </citation>
    <scope>NUCLEOTIDE SEQUENCE</scope>
    <source>
        <strain evidence="4">CBS 121167</strain>
    </source>
</reference>
<feature type="transmembrane region" description="Helical" evidence="2">
    <location>
        <begin position="220"/>
        <end position="242"/>
    </location>
</feature>
<keyword evidence="3" id="KW-0732">Signal</keyword>
<dbReference type="EMBL" id="ML995476">
    <property type="protein sequence ID" value="KAF2146015.1"/>
    <property type="molecule type" value="Genomic_DNA"/>
</dbReference>
<feature type="region of interest" description="Disordered" evidence="1">
    <location>
        <begin position="185"/>
        <end position="213"/>
    </location>
</feature>
<dbReference type="SUPFAM" id="SSF49503">
    <property type="entry name" value="Cupredoxins"/>
    <property type="match status" value="1"/>
</dbReference>
<protein>
    <recommendedName>
        <fullName evidence="6">Extracellular serine-rich protein</fullName>
    </recommendedName>
</protein>
<dbReference type="AlphaFoldDB" id="A0A6A6BRU9"/>
<evidence type="ECO:0000256" key="2">
    <source>
        <dbReference type="SAM" id="Phobius"/>
    </source>
</evidence>
<dbReference type="PANTHER" id="PTHR34883">
    <property type="entry name" value="SERINE-RICH PROTEIN, PUTATIVE-RELATED-RELATED"/>
    <property type="match status" value="1"/>
</dbReference>
<feature type="signal peptide" evidence="3">
    <location>
        <begin position="1"/>
        <end position="23"/>
    </location>
</feature>
<name>A0A6A6BRU9_9PEZI</name>
<dbReference type="PANTHER" id="PTHR34883:SF8">
    <property type="entry name" value="EXTRACELLULAR SERINE-RICH PROTEIN (AFU_ORTHOLOGUE AFUA_6G00670)"/>
    <property type="match status" value="1"/>
</dbReference>
<dbReference type="InterPro" id="IPR052953">
    <property type="entry name" value="Ser-rich/MCO-related"/>
</dbReference>
<evidence type="ECO:0000313" key="4">
    <source>
        <dbReference type="EMBL" id="KAF2146015.1"/>
    </source>
</evidence>
<evidence type="ECO:0008006" key="6">
    <source>
        <dbReference type="Google" id="ProtNLM"/>
    </source>
</evidence>
<keyword evidence="2" id="KW-0812">Transmembrane</keyword>
<gene>
    <name evidence="4" type="ORF">K452DRAFT_315280</name>
</gene>
<keyword evidence="5" id="KW-1185">Reference proteome</keyword>
<feature type="region of interest" description="Disordered" evidence="1">
    <location>
        <begin position="281"/>
        <end position="360"/>
    </location>
</feature>
<organism evidence="4 5">
    <name type="scientific">Aplosporella prunicola CBS 121167</name>
    <dbReference type="NCBI Taxonomy" id="1176127"/>
    <lineage>
        <taxon>Eukaryota</taxon>
        <taxon>Fungi</taxon>
        <taxon>Dikarya</taxon>
        <taxon>Ascomycota</taxon>
        <taxon>Pezizomycotina</taxon>
        <taxon>Dothideomycetes</taxon>
        <taxon>Dothideomycetes incertae sedis</taxon>
        <taxon>Botryosphaeriales</taxon>
        <taxon>Aplosporellaceae</taxon>
        <taxon>Aplosporella</taxon>
    </lineage>
</organism>
<accession>A0A6A6BRU9</accession>
<dbReference type="RefSeq" id="XP_033401727.1">
    <property type="nucleotide sequence ID" value="XM_033543848.1"/>
</dbReference>
<evidence type="ECO:0000256" key="3">
    <source>
        <dbReference type="SAM" id="SignalP"/>
    </source>
</evidence>
<dbReference type="Proteomes" id="UP000799438">
    <property type="component" value="Unassembled WGS sequence"/>
</dbReference>
<proteinExistence type="predicted"/>
<dbReference type="CDD" id="cd00920">
    <property type="entry name" value="Cupredoxin"/>
    <property type="match status" value="1"/>
</dbReference>
<evidence type="ECO:0000313" key="5">
    <source>
        <dbReference type="Proteomes" id="UP000799438"/>
    </source>
</evidence>
<dbReference type="GeneID" id="54301345"/>
<dbReference type="InterPro" id="IPR008972">
    <property type="entry name" value="Cupredoxin"/>
</dbReference>
<keyword evidence="2" id="KW-1133">Transmembrane helix</keyword>
<sequence length="360" mass="38132">MFRINQIALVAALGFSSIRSVTCQKTTEAVSSIAVYSTTSSSTTSSSVPTHTVLIGKADHKVQPDVVQAAVGDMVQFNFYPANHSVVRAEYLYPCIPYEMTGADKVEFFSGFQPVDAILDDPPTYTIRINDSLPIFFYCSAPGSCINYQMVGVINPNKSVSLDAHKQRAAKSSFMLNPGEKFPDEAASSSALAPQSSVTSPTTSALPGSEHEDKGLSGGAIAGIVIGAVAAIAVLAALFFFVGRNKSLKERVGGNSDNVNPQGPQMYQSPYQSPGGAFSRVPQHDPYFGNGGNEYRPAMVPPQTGGPPLYSPSNESGHRGYFTEVGVHPSTLADGMARTSEAGSPPPQQAQREKVHEMAG</sequence>
<feature type="chain" id="PRO_5025664129" description="Extracellular serine-rich protein" evidence="3">
    <location>
        <begin position="24"/>
        <end position="360"/>
    </location>
</feature>